<dbReference type="Proteomes" id="UP000182459">
    <property type="component" value="Chromosome"/>
</dbReference>
<dbReference type="EMBL" id="CP018093">
    <property type="protein sequence ID" value="APD50181.1"/>
    <property type="molecule type" value="Genomic_DNA"/>
</dbReference>
<dbReference type="KEGG" id="fhi:FSC454_03015"/>
<accession>A0AAC9J6X9</accession>
<gene>
    <name evidence="1" type="ORF">FSC454_03015</name>
</gene>
<evidence type="ECO:0000313" key="1">
    <source>
        <dbReference type="EMBL" id="APD50181.1"/>
    </source>
</evidence>
<dbReference type="RefSeq" id="WP_066046429.1">
    <property type="nucleotide sequence ID" value="NZ_CP018093.1"/>
</dbReference>
<sequence length="226" mass="26912">MNRDFYKEQLEIHIPRAKKRTILKNKIKCKSLKLLINEILENISSLSKKKKFIYSLKSKLIDWSFTLPTINDMTIGDNPYSQINYDNRQKDVKKAKEYISKLKSIYDKYVFECLPTDYIDGLNKFSEFIEGINCLQTRAVKREYIESRKKEVINDILSTFIENNLTNYIKLSTINNTTGEEYFFHKFCRLSINYKYEFINILDGQEIKAFKKVLSNFKTKNIQNKK</sequence>
<evidence type="ECO:0000313" key="2">
    <source>
        <dbReference type="Proteomes" id="UP000182459"/>
    </source>
</evidence>
<name>A0AAC9J6X9_9GAMM</name>
<organism evidence="1 2">
    <name type="scientific">Francisella hispaniensis FSC454</name>
    <dbReference type="NCBI Taxonomy" id="1088883"/>
    <lineage>
        <taxon>Bacteria</taxon>
        <taxon>Pseudomonadati</taxon>
        <taxon>Pseudomonadota</taxon>
        <taxon>Gammaproteobacteria</taxon>
        <taxon>Thiotrichales</taxon>
        <taxon>Francisellaceae</taxon>
        <taxon>Francisella</taxon>
    </lineage>
</organism>
<reference evidence="1 2" key="1">
    <citation type="submission" date="2016-11" db="EMBL/GenBank/DDBJ databases">
        <authorList>
            <person name="Hagglund E."/>
            <person name="Bystrom M."/>
            <person name="Naslund J."/>
            <person name="Stenberg P."/>
            <person name="Sjodin A."/>
        </authorList>
    </citation>
    <scope>NUCLEOTIDE SEQUENCE [LARGE SCALE GENOMIC DNA]</scope>
    <source>
        <strain evidence="1 2">CCUG 58020</strain>
    </source>
</reference>
<proteinExistence type="predicted"/>
<protein>
    <submittedName>
        <fullName evidence="1">Uncharacterized protein</fullName>
    </submittedName>
</protein>
<keyword evidence="2" id="KW-1185">Reference proteome</keyword>
<dbReference type="AlphaFoldDB" id="A0AAC9J6X9"/>